<gene>
    <name evidence="2" type="ORF">US42_C0008G0081</name>
</gene>
<reference evidence="2 3" key="1">
    <citation type="journal article" date="2015" name="Nature">
        <title>rRNA introns, odd ribosomes, and small enigmatic genomes across a large radiation of phyla.</title>
        <authorList>
            <person name="Brown C.T."/>
            <person name="Hug L.A."/>
            <person name="Thomas B.C."/>
            <person name="Sharon I."/>
            <person name="Castelle C.J."/>
            <person name="Singh A."/>
            <person name="Wilkins M.J."/>
            <person name="Williams K.H."/>
            <person name="Banfield J.F."/>
        </authorList>
    </citation>
    <scope>NUCLEOTIDE SEQUENCE [LARGE SCALE GENOMIC DNA]</scope>
</reference>
<dbReference type="GO" id="GO:0004540">
    <property type="term" value="F:RNA nuclease activity"/>
    <property type="evidence" value="ECO:0007669"/>
    <property type="project" value="InterPro"/>
</dbReference>
<feature type="domain" description="NYN" evidence="1">
    <location>
        <begin position="22"/>
        <end position="170"/>
    </location>
</feature>
<name>A0A0G0GN36_9BACT</name>
<dbReference type="CDD" id="cd10911">
    <property type="entry name" value="PIN_LabA"/>
    <property type="match status" value="1"/>
</dbReference>
<dbReference type="PANTHER" id="PTHR35458">
    <property type="entry name" value="SLR0755 PROTEIN"/>
    <property type="match status" value="1"/>
</dbReference>
<evidence type="ECO:0000259" key="1">
    <source>
        <dbReference type="Pfam" id="PF01936"/>
    </source>
</evidence>
<dbReference type="STRING" id="1619046.US42_C0008G0081"/>
<dbReference type="InterPro" id="IPR021139">
    <property type="entry name" value="NYN"/>
</dbReference>
<sequence length="189" mass="21441">MLMTMLFKKNKTKNPLKHPEQRVGVFIDVQNLYYSAKNLYARKVNFGNIVEDAVAGRKKIRVIAYVVSTESKDEKPFFDALNNLGIETREKDLQIFSTGMKKADWDVGLAVDAIRLAPSLDAVVIVSGDGDYLPLVEYLQKSSGKQVEVVAFGETASHYILDEADDFLDLSKNKDRYLMNEVWINKKNK</sequence>
<dbReference type="PANTHER" id="PTHR35458:SF8">
    <property type="entry name" value="SLR0650 PROTEIN"/>
    <property type="match status" value="1"/>
</dbReference>
<dbReference type="Pfam" id="PF01936">
    <property type="entry name" value="NYN"/>
    <property type="match status" value="1"/>
</dbReference>
<comment type="caution">
    <text evidence="2">The sequence shown here is derived from an EMBL/GenBank/DDBJ whole genome shotgun (WGS) entry which is preliminary data.</text>
</comment>
<organism evidence="2 3">
    <name type="scientific">Candidatus Magasanikbacteria bacterium GW2011_GWC2_37_14</name>
    <dbReference type="NCBI Taxonomy" id="1619046"/>
    <lineage>
        <taxon>Bacteria</taxon>
        <taxon>Candidatus Magasanikiibacteriota</taxon>
    </lineage>
</organism>
<dbReference type="InterPro" id="IPR047140">
    <property type="entry name" value="LabA"/>
</dbReference>
<protein>
    <recommendedName>
        <fullName evidence="1">NYN domain-containing protein</fullName>
    </recommendedName>
</protein>
<accession>A0A0G0GN36</accession>
<dbReference type="Proteomes" id="UP000034849">
    <property type="component" value="Unassembled WGS sequence"/>
</dbReference>
<dbReference type="Gene3D" id="3.40.50.1010">
    <property type="entry name" value="5'-nuclease"/>
    <property type="match status" value="1"/>
</dbReference>
<dbReference type="EMBL" id="LBSX01000008">
    <property type="protein sequence ID" value="KKQ27570.1"/>
    <property type="molecule type" value="Genomic_DNA"/>
</dbReference>
<evidence type="ECO:0000313" key="2">
    <source>
        <dbReference type="EMBL" id="KKQ27570.1"/>
    </source>
</evidence>
<dbReference type="AlphaFoldDB" id="A0A0G0GN36"/>
<proteinExistence type="predicted"/>
<evidence type="ECO:0000313" key="3">
    <source>
        <dbReference type="Proteomes" id="UP000034849"/>
    </source>
</evidence>